<gene>
    <name evidence="3" type="ORF">ACFOJE_03245</name>
</gene>
<name>A0ABV7AP42_9GAMM</name>
<sequence length="258" mass="27834">MNNHPSPRCVFITGATGGIGGALAPAYAAPGVTLILQGRQLDRLEQLATECRTKGARVLLEPLDVRDLDTTRARVRAICESEQPDLIIIGAGLNTAVGPRGEPEDWENSRALLEVNLVAVVAIVDAALPSMRARRSGQIALFSSLAGWRGLPVTPTYSATKAAIRVYGEAIRDWLAADGVKVNVIIPGYVESKMCLEMPGPKPFLWSPDKAAQRIKRGLAANQGRISFPFPLNFGTWLLGVLPQRLSSWILRGLNYSA</sequence>
<evidence type="ECO:0000313" key="3">
    <source>
        <dbReference type="EMBL" id="MFC2971234.1"/>
    </source>
</evidence>
<keyword evidence="2" id="KW-0560">Oxidoreductase</keyword>
<evidence type="ECO:0000256" key="1">
    <source>
        <dbReference type="ARBA" id="ARBA00006484"/>
    </source>
</evidence>
<reference evidence="4" key="1">
    <citation type="journal article" date="2019" name="Int. J. Syst. Evol. Microbiol.">
        <title>The Global Catalogue of Microorganisms (GCM) 10K type strain sequencing project: providing services to taxonomists for standard genome sequencing and annotation.</title>
        <authorList>
            <consortium name="The Broad Institute Genomics Platform"/>
            <consortium name="The Broad Institute Genome Sequencing Center for Infectious Disease"/>
            <person name="Wu L."/>
            <person name="Ma J."/>
        </authorList>
    </citation>
    <scope>NUCLEOTIDE SEQUENCE [LARGE SCALE GENOMIC DNA]</scope>
    <source>
        <strain evidence="4">KCTC 62195</strain>
    </source>
</reference>
<evidence type="ECO:0000256" key="2">
    <source>
        <dbReference type="ARBA" id="ARBA00023002"/>
    </source>
</evidence>
<dbReference type="SUPFAM" id="SSF51735">
    <property type="entry name" value="NAD(P)-binding Rossmann-fold domains"/>
    <property type="match status" value="1"/>
</dbReference>
<keyword evidence="4" id="KW-1185">Reference proteome</keyword>
<dbReference type="PANTHER" id="PTHR44196:SF1">
    <property type="entry name" value="DEHYDROGENASE_REDUCTASE SDR FAMILY MEMBER 7B"/>
    <property type="match status" value="1"/>
</dbReference>
<dbReference type="InterPro" id="IPR036291">
    <property type="entry name" value="NAD(P)-bd_dom_sf"/>
</dbReference>
<dbReference type="InterPro" id="IPR002347">
    <property type="entry name" value="SDR_fam"/>
</dbReference>
<dbReference type="Pfam" id="PF00106">
    <property type="entry name" value="adh_short"/>
    <property type="match status" value="1"/>
</dbReference>
<organism evidence="3 4">
    <name type="scientific">Azotobacter bryophylli</name>
    <dbReference type="NCBI Taxonomy" id="1986537"/>
    <lineage>
        <taxon>Bacteria</taxon>
        <taxon>Pseudomonadati</taxon>
        <taxon>Pseudomonadota</taxon>
        <taxon>Gammaproteobacteria</taxon>
        <taxon>Pseudomonadales</taxon>
        <taxon>Pseudomonadaceae</taxon>
        <taxon>Azotobacter</taxon>
    </lineage>
</organism>
<protein>
    <submittedName>
        <fullName evidence="3">SDR family NAD(P)-dependent oxidoreductase</fullName>
    </submittedName>
</protein>
<dbReference type="Gene3D" id="3.40.50.720">
    <property type="entry name" value="NAD(P)-binding Rossmann-like Domain"/>
    <property type="match status" value="1"/>
</dbReference>
<evidence type="ECO:0000313" key="4">
    <source>
        <dbReference type="Proteomes" id="UP001595457"/>
    </source>
</evidence>
<dbReference type="PANTHER" id="PTHR44196">
    <property type="entry name" value="DEHYDROGENASE/REDUCTASE SDR FAMILY MEMBER 7B"/>
    <property type="match status" value="1"/>
</dbReference>
<dbReference type="Proteomes" id="UP001595457">
    <property type="component" value="Unassembled WGS sequence"/>
</dbReference>
<dbReference type="PRINTS" id="PR00081">
    <property type="entry name" value="GDHRDH"/>
</dbReference>
<proteinExistence type="inferred from homology"/>
<comment type="caution">
    <text evidence="3">The sequence shown here is derived from an EMBL/GenBank/DDBJ whole genome shotgun (WGS) entry which is preliminary data.</text>
</comment>
<dbReference type="EMBL" id="JBHRSJ010000005">
    <property type="protein sequence ID" value="MFC2971234.1"/>
    <property type="molecule type" value="Genomic_DNA"/>
</dbReference>
<dbReference type="RefSeq" id="WP_377812819.1">
    <property type="nucleotide sequence ID" value="NZ_JBHRSJ010000005.1"/>
</dbReference>
<dbReference type="InterPro" id="IPR020904">
    <property type="entry name" value="Sc_DH/Rdtase_CS"/>
</dbReference>
<dbReference type="PROSITE" id="PS00061">
    <property type="entry name" value="ADH_SHORT"/>
    <property type="match status" value="1"/>
</dbReference>
<accession>A0ABV7AP42</accession>
<comment type="similarity">
    <text evidence="1">Belongs to the short-chain dehydrogenases/reductases (SDR) family.</text>
</comment>